<dbReference type="InterPro" id="IPR002048">
    <property type="entry name" value="EF_hand_dom"/>
</dbReference>
<dbReference type="CDD" id="cd00051">
    <property type="entry name" value="EFh"/>
    <property type="match status" value="1"/>
</dbReference>
<dbReference type="PANTHER" id="PTHR23048">
    <property type="entry name" value="MYOSIN LIGHT CHAIN 1, 3"/>
    <property type="match status" value="1"/>
</dbReference>
<dbReference type="Proteomes" id="UP000037923">
    <property type="component" value="Unassembled WGS sequence"/>
</dbReference>
<dbReference type="OMA" id="NPTNEEM"/>
<evidence type="ECO:0000313" key="4">
    <source>
        <dbReference type="Proteomes" id="UP000037923"/>
    </source>
</evidence>
<dbReference type="VEuPathDB" id="TriTrypDB:LpyrH10_01_6230"/>
<dbReference type="Pfam" id="PF13499">
    <property type="entry name" value="EF-hand_7"/>
    <property type="match status" value="1"/>
</dbReference>
<dbReference type="PANTHER" id="PTHR23048:SF0">
    <property type="entry name" value="CALMODULIN LIKE 3"/>
    <property type="match status" value="1"/>
</dbReference>
<dbReference type="Gene3D" id="1.10.238.10">
    <property type="entry name" value="EF-hand"/>
    <property type="match status" value="2"/>
</dbReference>
<evidence type="ECO:0000313" key="3">
    <source>
        <dbReference type="EMBL" id="KPA86470.1"/>
    </source>
</evidence>
<dbReference type="GO" id="GO:0016460">
    <property type="term" value="C:myosin II complex"/>
    <property type="evidence" value="ECO:0007669"/>
    <property type="project" value="TreeGrafter"/>
</dbReference>
<dbReference type="FunFam" id="1.10.238.10:FF:000001">
    <property type="entry name" value="Calmodulin 1"/>
    <property type="match status" value="1"/>
</dbReference>
<organism evidence="3 4">
    <name type="scientific">Leptomonas pyrrhocoris</name>
    <name type="common">Firebug parasite</name>
    <dbReference type="NCBI Taxonomy" id="157538"/>
    <lineage>
        <taxon>Eukaryota</taxon>
        <taxon>Discoba</taxon>
        <taxon>Euglenozoa</taxon>
        <taxon>Kinetoplastea</taxon>
        <taxon>Metakinetoplastina</taxon>
        <taxon>Trypanosomatida</taxon>
        <taxon>Trypanosomatidae</taxon>
        <taxon>Leishmaniinae</taxon>
        <taxon>Leptomonas</taxon>
    </lineage>
</organism>
<keyword evidence="1" id="KW-0677">Repeat</keyword>
<gene>
    <name evidence="3" type="ORF">ABB37_00623</name>
</gene>
<dbReference type="InterPro" id="IPR050230">
    <property type="entry name" value="CALM/Myosin/TropC-like"/>
</dbReference>
<dbReference type="InterPro" id="IPR011992">
    <property type="entry name" value="EF-hand-dom_pair"/>
</dbReference>
<comment type="caution">
    <text evidence="3">The sequence shown here is derived from an EMBL/GenBank/DDBJ whole genome shotgun (WGS) entry which is preliminary data.</text>
</comment>
<dbReference type="RefSeq" id="XP_015664908.1">
    <property type="nucleotide sequence ID" value="XM_015796900.1"/>
</dbReference>
<dbReference type="GO" id="GO:0005509">
    <property type="term" value="F:calcium ion binding"/>
    <property type="evidence" value="ECO:0007669"/>
    <property type="project" value="InterPro"/>
</dbReference>
<dbReference type="GeneID" id="26900920"/>
<protein>
    <submittedName>
        <fullName evidence="3">Putative calmodulin</fullName>
    </submittedName>
</protein>
<feature type="domain" description="EF-hand" evidence="2">
    <location>
        <begin position="68"/>
        <end position="103"/>
    </location>
</feature>
<evidence type="ECO:0000259" key="2">
    <source>
        <dbReference type="PROSITE" id="PS50222"/>
    </source>
</evidence>
<dbReference type="EMBL" id="LGTL01000001">
    <property type="protein sequence ID" value="KPA86470.1"/>
    <property type="molecule type" value="Genomic_DNA"/>
</dbReference>
<dbReference type="AlphaFoldDB" id="A0A0M9GAR6"/>
<proteinExistence type="predicted"/>
<dbReference type="RefSeq" id="XP_015664910.1">
    <property type="nucleotide sequence ID" value="XM_015796902.1"/>
</dbReference>
<dbReference type="SMART" id="SM00054">
    <property type="entry name" value="EFh"/>
    <property type="match status" value="1"/>
</dbReference>
<sequence>MSRSTLMKEAFGLLQRDGKIPKTSVPTALRAAGLNPSEEKIKEIMATATDIDMAGYEALVAKHDDKMDTAEAVKEAFRVFDKDLDGTVSVAEFRHIMTTMGEKYHEEEFRDLIQGFEENGVIHYEKFVDKMLAPFTEHGNPEDMR</sequence>
<dbReference type="EMBL" id="LGTL01000001">
    <property type="protein sequence ID" value="KPA86469.1"/>
    <property type="molecule type" value="Genomic_DNA"/>
</dbReference>
<dbReference type="OrthoDB" id="26525at2759"/>
<dbReference type="PROSITE" id="PS50222">
    <property type="entry name" value="EF_HAND_2"/>
    <property type="match status" value="1"/>
</dbReference>
<reference evidence="3 4" key="1">
    <citation type="submission" date="2015-07" db="EMBL/GenBank/DDBJ databases">
        <title>High-quality genome of monoxenous trypanosomatid Leptomonas pyrrhocoris.</title>
        <authorList>
            <person name="Flegontov P."/>
            <person name="Butenko A."/>
            <person name="Firsov S."/>
            <person name="Vlcek C."/>
            <person name="Logacheva M.D."/>
            <person name="Field M."/>
            <person name="Filatov D."/>
            <person name="Flegontova O."/>
            <person name="Gerasimov E."/>
            <person name="Jackson A.P."/>
            <person name="Kelly S."/>
            <person name="Opperdoes F."/>
            <person name="O'Reilly A."/>
            <person name="Votypka J."/>
            <person name="Yurchenko V."/>
            <person name="Lukes J."/>
        </authorList>
    </citation>
    <scope>NUCLEOTIDE SEQUENCE [LARGE SCALE GENOMIC DNA]</scope>
    <source>
        <strain evidence="3">H10</strain>
    </source>
</reference>
<accession>A0A0M9GAR6</accession>
<dbReference type="SUPFAM" id="SSF47473">
    <property type="entry name" value="EF-hand"/>
    <property type="match status" value="1"/>
</dbReference>
<name>A0A0M9GAR6_LEPPY</name>
<dbReference type="EMBL" id="LGTL01000001">
    <property type="protein sequence ID" value="KPA86471.1"/>
    <property type="molecule type" value="Genomic_DNA"/>
</dbReference>
<keyword evidence="4" id="KW-1185">Reference proteome</keyword>
<evidence type="ECO:0000256" key="1">
    <source>
        <dbReference type="ARBA" id="ARBA00022737"/>
    </source>
</evidence>
<dbReference type="RefSeq" id="XP_015664909.1">
    <property type="nucleotide sequence ID" value="XM_015796901.1"/>
</dbReference>